<protein>
    <submittedName>
        <fullName evidence="4">(Perigord truffle) hypothetical protein</fullName>
    </submittedName>
</protein>
<dbReference type="Pfam" id="PF00188">
    <property type="entry name" value="CAP"/>
    <property type="match status" value="1"/>
</dbReference>
<dbReference type="InterPro" id="IPR014044">
    <property type="entry name" value="CAP_dom"/>
</dbReference>
<feature type="compositionally biased region" description="Pro residues" evidence="1">
    <location>
        <begin position="99"/>
        <end position="115"/>
    </location>
</feature>
<reference evidence="4 5" key="1">
    <citation type="journal article" date="2010" name="Nature">
        <title>Perigord black truffle genome uncovers evolutionary origins and mechanisms of symbiosis.</title>
        <authorList>
            <person name="Martin F."/>
            <person name="Kohler A."/>
            <person name="Murat C."/>
            <person name="Balestrini R."/>
            <person name="Coutinho P.M."/>
            <person name="Jaillon O."/>
            <person name="Montanini B."/>
            <person name="Morin E."/>
            <person name="Noel B."/>
            <person name="Percudani R."/>
            <person name="Porcel B."/>
            <person name="Rubini A."/>
            <person name="Amicucci A."/>
            <person name="Amselem J."/>
            <person name="Anthouard V."/>
            <person name="Arcioni S."/>
            <person name="Artiguenave F."/>
            <person name="Aury J.M."/>
            <person name="Ballario P."/>
            <person name="Bolchi A."/>
            <person name="Brenna A."/>
            <person name="Brun A."/>
            <person name="Buee M."/>
            <person name="Cantarel B."/>
            <person name="Chevalier G."/>
            <person name="Couloux A."/>
            <person name="Da Silva C."/>
            <person name="Denoeud F."/>
            <person name="Duplessis S."/>
            <person name="Ghignone S."/>
            <person name="Hilselberger B."/>
            <person name="Iotti M."/>
            <person name="Marcais B."/>
            <person name="Mello A."/>
            <person name="Miranda M."/>
            <person name="Pacioni G."/>
            <person name="Quesneville H."/>
            <person name="Riccioni C."/>
            <person name="Ruotolo R."/>
            <person name="Splivallo R."/>
            <person name="Stocchi V."/>
            <person name="Tisserant E."/>
            <person name="Viscomi A.R."/>
            <person name="Zambonelli A."/>
            <person name="Zampieri E."/>
            <person name="Henrissat B."/>
            <person name="Lebrun M.H."/>
            <person name="Paolocci F."/>
            <person name="Bonfante P."/>
            <person name="Ottonello S."/>
            <person name="Wincker P."/>
        </authorList>
    </citation>
    <scope>NUCLEOTIDE SEQUENCE [LARGE SCALE GENOMIC DNA]</scope>
    <source>
        <strain evidence="4 5">Mel28</strain>
    </source>
</reference>
<keyword evidence="5" id="KW-1185">Reference proteome</keyword>
<organism evidence="4 5">
    <name type="scientific">Tuber melanosporum (strain Mel28)</name>
    <name type="common">Perigord black truffle</name>
    <dbReference type="NCBI Taxonomy" id="656061"/>
    <lineage>
        <taxon>Eukaryota</taxon>
        <taxon>Fungi</taxon>
        <taxon>Dikarya</taxon>
        <taxon>Ascomycota</taxon>
        <taxon>Pezizomycotina</taxon>
        <taxon>Pezizomycetes</taxon>
        <taxon>Pezizales</taxon>
        <taxon>Tuberaceae</taxon>
        <taxon>Tuber</taxon>
    </lineage>
</organism>
<feature type="region of interest" description="Disordered" evidence="1">
    <location>
        <begin position="47"/>
        <end position="120"/>
    </location>
</feature>
<dbReference type="KEGG" id="tml:GSTUM_00005278001"/>
<dbReference type="InParanoid" id="D5GAS4"/>
<evidence type="ECO:0000256" key="2">
    <source>
        <dbReference type="SAM" id="SignalP"/>
    </source>
</evidence>
<dbReference type="Proteomes" id="UP000006911">
    <property type="component" value="Unassembled WGS sequence"/>
</dbReference>
<evidence type="ECO:0000313" key="5">
    <source>
        <dbReference type="Proteomes" id="UP000006911"/>
    </source>
</evidence>
<dbReference type="AlphaFoldDB" id="D5GAS4"/>
<dbReference type="eggNOG" id="KOG3017">
    <property type="taxonomic scope" value="Eukaryota"/>
</dbReference>
<dbReference type="SMART" id="SM00198">
    <property type="entry name" value="SCP"/>
    <property type="match status" value="1"/>
</dbReference>
<proteinExistence type="predicted"/>
<feature type="chain" id="PRO_5003072629" evidence="2">
    <location>
        <begin position="20"/>
        <end position="289"/>
    </location>
</feature>
<dbReference type="InterPro" id="IPR035940">
    <property type="entry name" value="CAP_sf"/>
</dbReference>
<evidence type="ECO:0000313" key="4">
    <source>
        <dbReference type="EMBL" id="CAZ81617.1"/>
    </source>
</evidence>
<dbReference type="Gene3D" id="3.40.33.10">
    <property type="entry name" value="CAP"/>
    <property type="match status" value="1"/>
</dbReference>
<sequence>MRVAYTTIISAAFAASAIAFPFRGGNQKRDEAVEVVTECTTVLTTQYVTAGPSPSPTPVDPVQVNGNNAPGPAHEYTKYYTFTKSRRPRPASPSSVPETTPPSPPVVTSPTPTPTSIPSTTLEAVVVTTPPAKPTTSSAAPAPTAPSALASGSFEDECLSAHNSKRALHGVPALVYDSTLADFASGVSGTCQFKHSGGPYGENLAAGYTSPAAAIQAWYDEQSQYNYSAGQFSSATGHFTQMVWKNAKKMGCGIKECNGANGTPGKFLTCNYDTGNVIGQFVENVPPPS</sequence>
<keyword evidence="2" id="KW-0732">Signal</keyword>
<dbReference type="HOGENOM" id="CLU_035730_3_0_1"/>
<evidence type="ECO:0000259" key="3">
    <source>
        <dbReference type="SMART" id="SM00198"/>
    </source>
</evidence>
<dbReference type="EMBL" id="FN430086">
    <property type="protein sequence ID" value="CAZ81617.1"/>
    <property type="molecule type" value="Genomic_DNA"/>
</dbReference>
<dbReference type="GeneID" id="9187784"/>
<name>D5GAS4_TUBMM</name>
<accession>D5GAS4</accession>
<feature type="domain" description="SCP" evidence="3">
    <location>
        <begin position="153"/>
        <end position="279"/>
    </location>
</feature>
<evidence type="ECO:0000256" key="1">
    <source>
        <dbReference type="SAM" id="MobiDB-lite"/>
    </source>
</evidence>
<dbReference type="RefSeq" id="XP_002837426.1">
    <property type="nucleotide sequence ID" value="XM_002837380.1"/>
</dbReference>
<dbReference type="OMA" id="THEVGCA"/>
<dbReference type="InterPro" id="IPR001283">
    <property type="entry name" value="CRISP-related"/>
</dbReference>
<dbReference type="PANTHER" id="PTHR10334">
    <property type="entry name" value="CYSTEINE-RICH SECRETORY PROTEIN-RELATED"/>
    <property type="match status" value="1"/>
</dbReference>
<dbReference type="SUPFAM" id="SSF55797">
    <property type="entry name" value="PR-1-like"/>
    <property type="match status" value="1"/>
</dbReference>
<gene>
    <name evidence="4" type="ORF">GSTUM_00005278001</name>
</gene>
<feature type="signal peptide" evidence="2">
    <location>
        <begin position="1"/>
        <end position="19"/>
    </location>
</feature>
<dbReference type="PRINTS" id="PR00837">
    <property type="entry name" value="V5TPXLIKE"/>
</dbReference>